<dbReference type="EMBL" id="BAAALT010000087">
    <property type="protein sequence ID" value="GAA1807603.1"/>
    <property type="molecule type" value="Genomic_DNA"/>
</dbReference>
<name>A0ABP4YCI6_9ACTN</name>
<evidence type="ECO:0008006" key="4">
    <source>
        <dbReference type="Google" id="ProtNLM"/>
    </source>
</evidence>
<proteinExistence type="predicted"/>
<dbReference type="InterPro" id="IPR009293">
    <property type="entry name" value="UPF0478"/>
</dbReference>
<accession>A0ABP4YCI6</accession>
<keyword evidence="1" id="KW-0472">Membrane</keyword>
<sequence>MRCAGVRTVIMVCPSRVWRGRPTGKGFGMSPGEMAALIAAGAFVMLVLVLAVPILRLRHTVDAATRALNDVTDQTGPLLGKVNTTIDNVNVALTQVHTSLDGVNVQLARLDVVGRNVQQVSANVANLATVVTAAAANPLVKVASFGYGLRRASQKKKMAEEEAQVRASLKAQRRAARRGKGLFS</sequence>
<gene>
    <name evidence="2" type="ORF">GCM10009682_31810</name>
</gene>
<evidence type="ECO:0000256" key="1">
    <source>
        <dbReference type="SAM" id="Phobius"/>
    </source>
</evidence>
<keyword evidence="1" id="KW-1133">Transmembrane helix</keyword>
<organism evidence="2 3">
    <name type="scientific">Luedemannella flava</name>
    <dbReference type="NCBI Taxonomy" id="349316"/>
    <lineage>
        <taxon>Bacteria</taxon>
        <taxon>Bacillati</taxon>
        <taxon>Actinomycetota</taxon>
        <taxon>Actinomycetes</taxon>
        <taxon>Micromonosporales</taxon>
        <taxon>Micromonosporaceae</taxon>
        <taxon>Luedemannella</taxon>
    </lineage>
</organism>
<feature type="transmembrane region" description="Helical" evidence="1">
    <location>
        <begin position="34"/>
        <end position="55"/>
    </location>
</feature>
<keyword evidence="1" id="KW-0812">Transmembrane</keyword>
<evidence type="ECO:0000313" key="3">
    <source>
        <dbReference type="Proteomes" id="UP001500218"/>
    </source>
</evidence>
<comment type="caution">
    <text evidence="2">The sequence shown here is derived from an EMBL/GenBank/DDBJ whole genome shotgun (WGS) entry which is preliminary data.</text>
</comment>
<evidence type="ECO:0000313" key="2">
    <source>
        <dbReference type="EMBL" id="GAA1807603.1"/>
    </source>
</evidence>
<dbReference type="Pfam" id="PF06103">
    <property type="entry name" value="DUF948"/>
    <property type="match status" value="1"/>
</dbReference>
<reference evidence="3" key="1">
    <citation type="journal article" date="2019" name="Int. J. Syst. Evol. Microbiol.">
        <title>The Global Catalogue of Microorganisms (GCM) 10K type strain sequencing project: providing services to taxonomists for standard genome sequencing and annotation.</title>
        <authorList>
            <consortium name="The Broad Institute Genomics Platform"/>
            <consortium name="The Broad Institute Genome Sequencing Center for Infectious Disease"/>
            <person name="Wu L."/>
            <person name="Ma J."/>
        </authorList>
    </citation>
    <scope>NUCLEOTIDE SEQUENCE [LARGE SCALE GENOMIC DNA]</scope>
    <source>
        <strain evidence="3">JCM 13250</strain>
    </source>
</reference>
<protein>
    <recommendedName>
        <fullName evidence="4">DUF948 domain-containing protein</fullName>
    </recommendedName>
</protein>
<dbReference type="Proteomes" id="UP001500218">
    <property type="component" value="Unassembled WGS sequence"/>
</dbReference>
<keyword evidence="3" id="KW-1185">Reference proteome</keyword>